<dbReference type="EMBL" id="SJPS01000005">
    <property type="protein sequence ID" value="TWU24641.1"/>
    <property type="molecule type" value="Genomic_DNA"/>
</dbReference>
<evidence type="ECO:0000313" key="5">
    <source>
        <dbReference type="EMBL" id="TWU24641.1"/>
    </source>
</evidence>
<dbReference type="SUPFAM" id="SSF51004">
    <property type="entry name" value="C-terminal (heme d1) domain of cytochrome cd1-nitrite reductase"/>
    <property type="match status" value="1"/>
</dbReference>
<feature type="region of interest" description="Disordered" evidence="3">
    <location>
        <begin position="199"/>
        <end position="219"/>
    </location>
</feature>
<accession>A0A5C6CMS1</accession>
<dbReference type="GO" id="GO:0005829">
    <property type="term" value="C:cytosol"/>
    <property type="evidence" value="ECO:0007669"/>
    <property type="project" value="TreeGrafter"/>
</dbReference>
<keyword evidence="5" id="KW-0378">Hydrolase</keyword>
<dbReference type="GO" id="GO:0006006">
    <property type="term" value="P:glucose metabolic process"/>
    <property type="evidence" value="ECO:0007669"/>
    <property type="project" value="UniProtKB-KW"/>
</dbReference>
<keyword evidence="6" id="KW-1185">Reference proteome</keyword>
<keyword evidence="4" id="KW-0732">Signal</keyword>
<dbReference type="Proteomes" id="UP000318437">
    <property type="component" value="Unassembled WGS sequence"/>
</dbReference>
<dbReference type="Pfam" id="PF10282">
    <property type="entry name" value="Lactonase"/>
    <property type="match status" value="1"/>
</dbReference>
<dbReference type="PANTHER" id="PTHR30344">
    <property type="entry name" value="6-PHOSPHOGLUCONOLACTONASE-RELATED"/>
    <property type="match status" value="1"/>
</dbReference>
<feature type="signal peptide" evidence="4">
    <location>
        <begin position="1"/>
        <end position="19"/>
    </location>
</feature>
<evidence type="ECO:0000256" key="1">
    <source>
        <dbReference type="ARBA" id="ARBA00005564"/>
    </source>
</evidence>
<dbReference type="InterPro" id="IPR019405">
    <property type="entry name" value="Lactonase_7-beta_prop"/>
</dbReference>
<organism evidence="5 6">
    <name type="scientific">Bythopirellula polymerisocia</name>
    <dbReference type="NCBI Taxonomy" id="2528003"/>
    <lineage>
        <taxon>Bacteria</taxon>
        <taxon>Pseudomonadati</taxon>
        <taxon>Planctomycetota</taxon>
        <taxon>Planctomycetia</taxon>
        <taxon>Pirellulales</taxon>
        <taxon>Lacipirellulaceae</taxon>
        <taxon>Bythopirellula</taxon>
    </lineage>
</organism>
<dbReference type="GO" id="GO:0017057">
    <property type="term" value="F:6-phosphogluconolactonase activity"/>
    <property type="evidence" value="ECO:0007669"/>
    <property type="project" value="UniProtKB-EC"/>
</dbReference>
<keyword evidence="2" id="KW-0119">Carbohydrate metabolism</keyword>
<evidence type="ECO:0000313" key="6">
    <source>
        <dbReference type="Proteomes" id="UP000318437"/>
    </source>
</evidence>
<dbReference type="AlphaFoldDB" id="A0A5C6CMS1"/>
<keyword evidence="2" id="KW-0313">Glucose metabolism</keyword>
<reference evidence="5 6" key="1">
    <citation type="submission" date="2019-02" db="EMBL/GenBank/DDBJ databases">
        <title>Deep-cultivation of Planctomycetes and their phenomic and genomic characterization uncovers novel biology.</title>
        <authorList>
            <person name="Wiegand S."/>
            <person name="Jogler M."/>
            <person name="Boedeker C."/>
            <person name="Pinto D."/>
            <person name="Vollmers J."/>
            <person name="Rivas-Marin E."/>
            <person name="Kohn T."/>
            <person name="Peeters S.H."/>
            <person name="Heuer A."/>
            <person name="Rast P."/>
            <person name="Oberbeckmann S."/>
            <person name="Bunk B."/>
            <person name="Jeske O."/>
            <person name="Meyerdierks A."/>
            <person name="Storesund J.E."/>
            <person name="Kallscheuer N."/>
            <person name="Luecker S."/>
            <person name="Lage O.M."/>
            <person name="Pohl T."/>
            <person name="Merkel B.J."/>
            <person name="Hornburger P."/>
            <person name="Mueller R.-W."/>
            <person name="Bruemmer F."/>
            <person name="Labrenz M."/>
            <person name="Spormann A.M."/>
            <person name="Op Den Camp H."/>
            <person name="Overmann J."/>
            <person name="Amann R."/>
            <person name="Jetten M.S.M."/>
            <person name="Mascher T."/>
            <person name="Medema M.H."/>
            <person name="Devos D.P."/>
            <person name="Kaster A.-K."/>
            <person name="Ovreas L."/>
            <person name="Rohde M."/>
            <person name="Galperin M.Y."/>
            <person name="Jogler C."/>
        </authorList>
    </citation>
    <scope>NUCLEOTIDE SEQUENCE [LARGE SCALE GENOMIC DNA]</scope>
    <source>
        <strain evidence="5 6">Pla144</strain>
    </source>
</reference>
<dbReference type="InterPro" id="IPR050282">
    <property type="entry name" value="Cycloisomerase_2"/>
</dbReference>
<dbReference type="FunFam" id="2.130.10.10:FF:000306">
    <property type="entry name" value="3-carboxymuconate cyclase"/>
    <property type="match status" value="1"/>
</dbReference>
<feature type="chain" id="PRO_5022678797" evidence="4">
    <location>
        <begin position="20"/>
        <end position="375"/>
    </location>
</feature>
<feature type="compositionally biased region" description="Basic and acidic residues" evidence="3">
    <location>
        <begin position="199"/>
        <end position="208"/>
    </location>
</feature>
<comment type="similarity">
    <text evidence="1">Belongs to the cycloisomerase 2 family.</text>
</comment>
<evidence type="ECO:0000256" key="3">
    <source>
        <dbReference type="SAM" id="MobiDB-lite"/>
    </source>
</evidence>
<dbReference type="RefSeq" id="WP_146451871.1">
    <property type="nucleotide sequence ID" value="NZ_SJPS01000005.1"/>
</dbReference>
<gene>
    <name evidence="5" type="primary">pgl_2</name>
    <name evidence="5" type="ORF">Pla144_35270</name>
</gene>
<proteinExistence type="inferred from homology"/>
<evidence type="ECO:0000256" key="2">
    <source>
        <dbReference type="ARBA" id="ARBA00022526"/>
    </source>
</evidence>
<dbReference type="Gene3D" id="2.130.10.10">
    <property type="entry name" value="YVTN repeat-like/Quinoprotein amine dehydrogenase"/>
    <property type="match status" value="1"/>
</dbReference>
<dbReference type="OrthoDB" id="9790815at2"/>
<dbReference type="EC" id="3.1.1.31" evidence="5"/>
<name>A0A5C6CMS1_9BACT</name>
<dbReference type="InterPro" id="IPR015943">
    <property type="entry name" value="WD40/YVTN_repeat-like_dom_sf"/>
</dbReference>
<dbReference type="InterPro" id="IPR011048">
    <property type="entry name" value="Haem_d1_sf"/>
</dbReference>
<feature type="region of interest" description="Disordered" evidence="3">
    <location>
        <begin position="157"/>
        <end position="177"/>
    </location>
</feature>
<evidence type="ECO:0000256" key="4">
    <source>
        <dbReference type="SAM" id="SignalP"/>
    </source>
</evidence>
<dbReference type="PANTHER" id="PTHR30344:SF1">
    <property type="entry name" value="6-PHOSPHOGLUCONOLACTONASE"/>
    <property type="match status" value="1"/>
</dbReference>
<protein>
    <submittedName>
        <fullName evidence="5">6-phosphogluconolactonase</fullName>
        <ecNumber evidence="5">3.1.1.31</ecNumber>
    </submittedName>
</protein>
<sequence precursor="true">MPSLAACLLFFAVSQSALGENVAVWIGMGSPQNGETAGIYRAMLDQETGKLEPPQLAVEVAEPEFLAIRSDGKCLYAACRLPGGEAGIAAFEITADDKSLRHFNSQSLGGGAACHVALDPTSRCLFSAQYGDGTIATFPLAEAGSIEPRAALIKHTGAGPDKARQESPHPHSVNPAAKNNFLLVPDLGTDEIVIYRTDPETGSVEKHGHGNSPPGGGPRHMTFSPNGKFAYVANEMGLSVTVFKYDSQAGALESIQTIPTLPKELRIPASNCSEIRMHPSGRFLYVANRVHDSITVFSVDPEGGKLSFIEAIPAHGEHPRNFNLDPTGKWLLAAGRDSNSISVFKIDQDNGRLEYTGQTVNSPSPICILFQPQTY</sequence>
<comment type="caution">
    <text evidence="5">The sequence shown here is derived from an EMBL/GenBank/DDBJ whole genome shotgun (WGS) entry which is preliminary data.</text>
</comment>